<feature type="transmembrane region" description="Helical" evidence="1">
    <location>
        <begin position="78"/>
        <end position="95"/>
    </location>
</feature>
<evidence type="ECO:0000313" key="2">
    <source>
        <dbReference type="EMBL" id="OQP59950.1"/>
    </source>
</evidence>
<organism evidence="2 3">
    <name type="scientific">Niastella vici</name>
    <dbReference type="NCBI Taxonomy" id="1703345"/>
    <lineage>
        <taxon>Bacteria</taxon>
        <taxon>Pseudomonadati</taxon>
        <taxon>Bacteroidota</taxon>
        <taxon>Chitinophagia</taxon>
        <taxon>Chitinophagales</taxon>
        <taxon>Chitinophagaceae</taxon>
        <taxon>Niastella</taxon>
    </lineage>
</organism>
<keyword evidence="3" id="KW-1185">Reference proteome</keyword>
<keyword evidence="1" id="KW-0472">Membrane</keyword>
<proteinExistence type="predicted"/>
<feature type="transmembrane region" description="Helical" evidence="1">
    <location>
        <begin position="7"/>
        <end position="27"/>
    </location>
</feature>
<protein>
    <submittedName>
        <fullName evidence="2">Uncharacterized protein</fullName>
    </submittedName>
</protein>
<dbReference type="Proteomes" id="UP000192796">
    <property type="component" value="Unassembled WGS sequence"/>
</dbReference>
<dbReference type="STRING" id="1703345.A3860_35500"/>
<keyword evidence="1" id="KW-1133">Transmembrane helix</keyword>
<accession>A0A1V9FNN1</accession>
<dbReference type="AlphaFoldDB" id="A0A1V9FNN1"/>
<comment type="caution">
    <text evidence="2">The sequence shown here is derived from an EMBL/GenBank/DDBJ whole genome shotgun (WGS) entry which is preliminary data.</text>
</comment>
<evidence type="ECO:0000313" key="3">
    <source>
        <dbReference type="Proteomes" id="UP000192796"/>
    </source>
</evidence>
<sequence length="96" mass="11201">MQNLIFFSRVAFICNVCFVLVWGMKYYPHLSPGQPGEFVSLVLILGVLIAFLLNCVVNGFILAFMLRRKPVWKHFPRWLIIANFLFLLPQIILFAR</sequence>
<feature type="transmembrane region" description="Helical" evidence="1">
    <location>
        <begin position="39"/>
        <end position="66"/>
    </location>
</feature>
<keyword evidence="1" id="KW-0812">Transmembrane</keyword>
<dbReference type="EMBL" id="LVYD01000070">
    <property type="protein sequence ID" value="OQP59950.1"/>
    <property type="molecule type" value="Genomic_DNA"/>
</dbReference>
<name>A0A1V9FNN1_9BACT</name>
<gene>
    <name evidence="2" type="ORF">A3860_35500</name>
</gene>
<evidence type="ECO:0000256" key="1">
    <source>
        <dbReference type="SAM" id="Phobius"/>
    </source>
</evidence>
<reference evidence="2 3" key="1">
    <citation type="submission" date="2016-03" db="EMBL/GenBank/DDBJ databases">
        <title>Niastella vici sp. nov., isolated from farmland soil.</title>
        <authorList>
            <person name="Chen L."/>
            <person name="Wang D."/>
            <person name="Yang S."/>
            <person name="Wang G."/>
        </authorList>
    </citation>
    <scope>NUCLEOTIDE SEQUENCE [LARGE SCALE GENOMIC DNA]</scope>
    <source>
        <strain evidence="2 3">DJ57</strain>
    </source>
</reference>